<feature type="coiled-coil region" evidence="1">
    <location>
        <begin position="11"/>
        <end position="52"/>
    </location>
</feature>
<evidence type="ECO:0000313" key="3">
    <source>
        <dbReference type="EMBL" id="KAJ3434535.1"/>
    </source>
</evidence>
<feature type="compositionally biased region" description="Basic residues" evidence="2">
    <location>
        <begin position="312"/>
        <end position="321"/>
    </location>
</feature>
<name>A0AAV7Z1N3_9EUKA</name>
<dbReference type="Proteomes" id="UP001146793">
    <property type="component" value="Unassembled WGS sequence"/>
</dbReference>
<protein>
    <recommendedName>
        <fullName evidence="5">DNA endonuclease activator Ctp1 C-terminal domain-containing protein</fullName>
    </recommendedName>
</protein>
<comment type="caution">
    <text evidence="3">The sequence shown here is derived from an EMBL/GenBank/DDBJ whole genome shotgun (WGS) entry which is preliminary data.</text>
</comment>
<feature type="region of interest" description="Disordered" evidence="2">
    <location>
        <begin position="312"/>
        <end position="331"/>
    </location>
</feature>
<proteinExistence type="predicted"/>
<evidence type="ECO:0000256" key="2">
    <source>
        <dbReference type="SAM" id="MobiDB-lite"/>
    </source>
</evidence>
<sequence length="331" mass="39050">MTFQEILKQLYSSHSQETKKLQSYIAELEKELDLHEKHCKKLETKNHQLQALVIQESFGVSQNKKKFIQNSQTKETNSQSTIKTNHQDHFNTKEMNKSNFVSNSEESIKSNIDLEFEETQYLAETQPKSNMENNKIEKKDLNLVNEELKNDMEMELIIKEKNHKRKNKIEKEKKEQTKIIKSKSSSYNGLVPKSLIKKTKEKNHSSRNKEMDVNFDKTQPPFDKDSNLLEKEKEKETNEKQRKAKEKKSSKENKNKLLHTKPSLSTKKKKRICSQCQFNKTFILPESDDDFDFDSSSELSDEYFSYQLHKKKGFGNNRKQKPMNINPPYDL</sequence>
<feature type="region of interest" description="Disordered" evidence="2">
    <location>
        <begin position="167"/>
        <end position="270"/>
    </location>
</feature>
<reference evidence="3" key="1">
    <citation type="submission" date="2022-08" db="EMBL/GenBank/DDBJ databases">
        <title>Novel sulphate-reducing endosymbionts in the free-living metamonad Anaeramoeba.</title>
        <authorList>
            <person name="Jerlstrom-Hultqvist J."/>
            <person name="Cepicka I."/>
            <person name="Gallot-Lavallee L."/>
            <person name="Salas-Leiva D."/>
            <person name="Curtis B.A."/>
            <person name="Zahonova K."/>
            <person name="Pipaliya S."/>
            <person name="Dacks J."/>
            <person name="Roger A.J."/>
        </authorList>
    </citation>
    <scope>NUCLEOTIDE SEQUENCE</scope>
    <source>
        <strain evidence="3">Busselton2</strain>
    </source>
</reference>
<dbReference type="AlphaFoldDB" id="A0AAV7Z1N3"/>
<dbReference type="EMBL" id="JANTQA010000042">
    <property type="protein sequence ID" value="KAJ3434535.1"/>
    <property type="molecule type" value="Genomic_DNA"/>
</dbReference>
<gene>
    <name evidence="3" type="ORF">M0812_01652</name>
</gene>
<evidence type="ECO:0000313" key="4">
    <source>
        <dbReference type="Proteomes" id="UP001146793"/>
    </source>
</evidence>
<feature type="compositionally biased region" description="Basic and acidic residues" evidence="2">
    <location>
        <begin position="222"/>
        <end position="255"/>
    </location>
</feature>
<feature type="compositionally biased region" description="Basic and acidic residues" evidence="2">
    <location>
        <begin position="169"/>
        <end position="178"/>
    </location>
</feature>
<accession>A0AAV7Z1N3</accession>
<evidence type="ECO:0008006" key="5">
    <source>
        <dbReference type="Google" id="ProtNLM"/>
    </source>
</evidence>
<evidence type="ECO:0000256" key="1">
    <source>
        <dbReference type="SAM" id="Coils"/>
    </source>
</evidence>
<keyword evidence="1" id="KW-0175">Coiled coil</keyword>
<feature type="compositionally biased region" description="Basic and acidic residues" evidence="2">
    <location>
        <begin position="202"/>
        <end position="215"/>
    </location>
</feature>
<organism evidence="3 4">
    <name type="scientific">Anaeramoeba flamelloides</name>
    <dbReference type="NCBI Taxonomy" id="1746091"/>
    <lineage>
        <taxon>Eukaryota</taxon>
        <taxon>Metamonada</taxon>
        <taxon>Anaeramoebidae</taxon>
        <taxon>Anaeramoeba</taxon>
    </lineage>
</organism>